<protein>
    <submittedName>
        <fullName evidence="1">Uncharacterized protein</fullName>
    </submittedName>
</protein>
<gene>
    <name evidence="1" type="ORF">LOK49_LG04G00010</name>
</gene>
<reference evidence="1 2" key="1">
    <citation type="journal article" date="2022" name="Plant J.">
        <title>Chromosome-level genome of Camellia lanceoleosa provides a valuable resource for understanding genome evolution and self-incompatibility.</title>
        <authorList>
            <person name="Gong W."/>
            <person name="Xiao S."/>
            <person name="Wang L."/>
            <person name="Liao Z."/>
            <person name="Chang Y."/>
            <person name="Mo W."/>
            <person name="Hu G."/>
            <person name="Li W."/>
            <person name="Zhao G."/>
            <person name="Zhu H."/>
            <person name="Hu X."/>
            <person name="Ji K."/>
            <person name="Xiang X."/>
            <person name="Song Q."/>
            <person name="Yuan D."/>
            <person name="Jin S."/>
            <person name="Zhang L."/>
        </authorList>
    </citation>
    <scope>NUCLEOTIDE SEQUENCE [LARGE SCALE GENOMIC DNA]</scope>
    <source>
        <strain evidence="1">SQ_2022a</strain>
    </source>
</reference>
<sequence length="84" mass="9352">MVAEWREESEEKLPIPKILHFSKPLRSQPQPSKQSSSASDSTTSPPIHCHRVDRCVPGGGAECKESNWSRVGNLEPTVIKLRTT</sequence>
<dbReference type="EMBL" id="CM045759">
    <property type="protein sequence ID" value="KAI8019747.1"/>
    <property type="molecule type" value="Genomic_DNA"/>
</dbReference>
<dbReference type="Proteomes" id="UP001060215">
    <property type="component" value="Chromosome 2"/>
</dbReference>
<evidence type="ECO:0000313" key="1">
    <source>
        <dbReference type="EMBL" id="KAI8019747.1"/>
    </source>
</evidence>
<keyword evidence="2" id="KW-1185">Reference proteome</keyword>
<organism evidence="1 2">
    <name type="scientific">Camellia lanceoleosa</name>
    <dbReference type="NCBI Taxonomy" id="1840588"/>
    <lineage>
        <taxon>Eukaryota</taxon>
        <taxon>Viridiplantae</taxon>
        <taxon>Streptophyta</taxon>
        <taxon>Embryophyta</taxon>
        <taxon>Tracheophyta</taxon>
        <taxon>Spermatophyta</taxon>
        <taxon>Magnoliopsida</taxon>
        <taxon>eudicotyledons</taxon>
        <taxon>Gunneridae</taxon>
        <taxon>Pentapetalae</taxon>
        <taxon>asterids</taxon>
        <taxon>Ericales</taxon>
        <taxon>Theaceae</taxon>
        <taxon>Camellia</taxon>
    </lineage>
</organism>
<evidence type="ECO:0000313" key="2">
    <source>
        <dbReference type="Proteomes" id="UP001060215"/>
    </source>
</evidence>
<proteinExistence type="predicted"/>
<comment type="caution">
    <text evidence="1">The sequence shown here is derived from an EMBL/GenBank/DDBJ whole genome shotgun (WGS) entry which is preliminary data.</text>
</comment>
<name>A0ACC0I369_9ERIC</name>
<accession>A0ACC0I369</accession>